<accession>A0A837DDK8</accession>
<comment type="pathway">
    <text evidence="1">Cell wall biogenesis; cell wall polysaccharide biosynthesis.</text>
</comment>
<keyword evidence="3" id="KW-0328">Glycosyltransferase</keyword>
<dbReference type="OrthoDB" id="9771846at2"/>
<dbReference type="CDD" id="cd04186">
    <property type="entry name" value="GT_2_like_c"/>
    <property type="match status" value="1"/>
</dbReference>
<protein>
    <submittedName>
        <fullName evidence="6">Glycosyl transferase</fullName>
    </submittedName>
</protein>
<dbReference type="SUPFAM" id="SSF53448">
    <property type="entry name" value="Nucleotide-diphospho-sugar transferases"/>
    <property type="match status" value="1"/>
</dbReference>
<dbReference type="EMBL" id="JRZE01000004">
    <property type="protein sequence ID" value="KHF43896.1"/>
    <property type="molecule type" value="Genomic_DNA"/>
</dbReference>
<evidence type="ECO:0000256" key="3">
    <source>
        <dbReference type="ARBA" id="ARBA00022676"/>
    </source>
</evidence>
<sequence length="323" mass="35102">MPTDVPVTTSHPVATTVVVVTWRGADHIADCLDGLTAQDRPHRTIVIDNASDDGTSVVLARHPSRPRVLRLPRNTGYAGGVAAALPYVDTPFLAWLNDDAVPEPGWLSALEDTLRADGRLAAVASLLLRPDGTPQSYGVCLTADGHGADLTEPRPPFGFCGGAVLLRTDTLREVGGVPAEYFCYYEDTDTAWRLRLAGYDIAVARDAVVVHRHGASTRPGSTRFHRWNERNRLLTLLRCAPITVAARELARFAALTAVLPLRRRGWSRHGAAVPTAANFRVALRCRVLADIAVRLPATLRARAAVGRRSVTGRAEVWHRWAGQ</sequence>
<dbReference type="OMA" id="NGFDNEY"/>
<proteinExistence type="inferred from homology"/>
<dbReference type="InterPro" id="IPR029044">
    <property type="entry name" value="Nucleotide-diphossugar_trans"/>
</dbReference>
<evidence type="ECO:0000256" key="1">
    <source>
        <dbReference type="ARBA" id="ARBA00004776"/>
    </source>
</evidence>
<dbReference type="Pfam" id="PF00535">
    <property type="entry name" value="Glycos_transf_2"/>
    <property type="match status" value="1"/>
</dbReference>
<dbReference type="Proteomes" id="UP000030848">
    <property type="component" value="Unassembled WGS sequence"/>
</dbReference>
<feature type="domain" description="Glycosyltransferase 2-like" evidence="5">
    <location>
        <begin position="16"/>
        <end position="137"/>
    </location>
</feature>
<dbReference type="Gene3D" id="3.90.550.10">
    <property type="entry name" value="Spore Coat Polysaccharide Biosynthesis Protein SpsA, Chain A"/>
    <property type="match status" value="1"/>
</dbReference>
<gene>
    <name evidence="6" type="ORF">MINT15_22010</name>
</gene>
<evidence type="ECO:0000313" key="7">
    <source>
        <dbReference type="Proteomes" id="UP000030848"/>
    </source>
</evidence>
<comment type="similarity">
    <text evidence="2">Belongs to the glycosyltransferase 2 family.</text>
</comment>
<evidence type="ECO:0000259" key="5">
    <source>
        <dbReference type="Pfam" id="PF00535"/>
    </source>
</evidence>
<evidence type="ECO:0000256" key="2">
    <source>
        <dbReference type="ARBA" id="ARBA00006739"/>
    </source>
</evidence>
<dbReference type="GO" id="GO:0016757">
    <property type="term" value="F:glycosyltransferase activity"/>
    <property type="evidence" value="ECO:0007669"/>
    <property type="project" value="UniProtKB-KW"/>
</dbReference>
<dbReference type="AlphaFoldDB" id="A0A837DDK8"/>
<name>A0A837DDK8_9PSEU</name>
<organism evidence="6 7">
    <name type="scientific">Saccharomonospora viridis</name>
    <dbReference type="NCBI Taxonomy" id="1852"/>
    <lineage>
        <taxon>Bacteria</taxon>
        <taxon>Bacillati</taxon>
        <taxon>Actinomycetota</taxon>
        <taxon>Actinomycetes</taxon>
        <taxon>Pseudonocardiales</taxon>
        <taxon>Pseudonocardiaceae</taxon>
        <taxon>Saccharomonospora</taxon>
    </lineage>
</organism>
<dbReference type="InterPro" id="IPR001173">
    <property type="entry name" value="Glyco_trans_2-like"/>
</dbReference>
<keyword evidence="4 6" id="KW-0808">Transferase</keyword>
<comment type="caution">
    <text evidence="6">The sequence shown here is derived from an EMBL/GenBank/DDBJ whole genome shotgun (WGS) entry which is preliminary data.</text>
</comment>
<evidence type="ECO:0000313" key="6">
    <source>
        <dbReference type="EMBL" id="KHF43896.1"/>
    </source>
</evidence>
<reference evidence="6 7" key="1">
    <citation type="submission" date="2014-10" db="EMBL/GenBank/DDBJ databases">
        <title>Genome sequence of Micropolyspora internatus JCM3315.</title>
        <authorList>
            <person name="Shin S.-K."/>
            <person name="Yi H."/>
        </authorList>
    </citation>
    <scope>NUCLEOTIDE SEQUENCE [LARGE SCALE GENOMIC DNA]</scope>
    <source>
        <strain evidence="6 7">JCM 3315</strain>
    </source>
</reference>
<dbReference type="PANTHER" id="PTHR43179">
    <property type="entry name" value="RHAMNOSYLTRANSFERASE WBBL"/>
    <property type="match status" value="1"/>
</dbReference>
<dbReference type="PANTHER" id="PTHR43179:SF12">
    <property type="entry name" value="GALACTOFURANOSYLTRANSFERASE GLFT2"/>
    <property type="match status" value="1"/>
</dbReference>
<evidence type="ECO:0000256" key="4">
    <source>
        <dbReference type="ARBA" id="ARBA00022679"/>
    </source>
</evidence>
<dbReference type="RefSeq" id="WP_012796113.1">
    <property type="nucleotide sequence ID" value="NZ_CALJZO010000063.1"/>
</dbReference>